<proteinExistence type="predicted"/>
<accession>A0A4R0PYT2</accession>
<dbReference type="InterPro" id="IPR050417">
    <property type="entry name" value="Sugar_Epim/Isomerase"/>
</dbReference>
<dbReference type="PROSITE" id="PS51318">
    <property type="entry name" value="TAT"/>
    <property type="match status" value="1"/>
</dbReference>
<evidence type="ECO:0000313" key="5">
    <source>
        <dbReference type="Proteomes" id="UP000293925"/>
    </source>
</evidence>
<comment type="caution">
    <text evidence="4">The sequence shown here is derived from an EMBL/GenBank/DDBJ whole genome shotgun (WGS) entry which is preliminary data.</text>
</comment>
<dbReference type="RefSeq" id="WP_131528409.1">
    <property type="nucleotide sequence ID" value="NZ_SJSO01000004.1"/>
</dbReference>
<dbReference type="Pfam" id="PF01261">
    <property type="entry name" value="AP_endonuc_2"/>
    <property type="match status" value="1"/>
</dbReference>
<sequence length="321" mass="36104">MQHQNRRTFIANVALLTGALMIPNQLLFAAAKKNRYKIAVIDLMILKRQKISALPLTKEIGADGLEIDMGGLGARETFDNKLADPKVRQEYLDKAKELNLEICSLAMTGFYAQSFAKRPTYQKMIQDCLDTAKAMNVKVVFLPLGVQGDLVKNPELRELIVERLKVAGKMASKAGITIGIESSLDAKGELQLLKDIDCKHVKSYFNFSNAIKNGRDLHEELRILGKKNIIQIHATNEDGVWLQNDPKIDLNKVKKTLDDLDWSGWLVVERSRDASQPTNVKYNFSANTSYLKSVFQNNKSSSDSYRMRGRACPDFSGKQSY</sequence>
<feature type="domain" description="Xylose isomerase-like TIM barrel" evidence="3">
    <location>
        <begin position="56"/>
        <end position="278"/>
    </location>
</feature>
<organism evidence="4 5">
    <name type="scientific">Pedobacter psychrodurus</name>
    <dbReference type="NCBI Taxonomy" id="2530456"/>
    <lineage>
        <taxon>Bacteria</taxon>
        <taxon>Pseudomonadati</taxon>
        <taxon>Bacteroidota</taxon>
        <taxon>Sphingobacteriia</taxon>
        <taxon>Sphingobacteriales</taxon>
        <taxon>Sphingobacteriaceae</taxon>
        <taxon>Pedobacter</taxon>
    </lineage>
</organism>
<dbReference type="SUPFAM" id="SSF51658">
    <property type="entry name" value="Xylose isomerase-like"/>
    <property type="match status" value="1"/>
</dbReference>
<dbReference type="AlphaFoldDB" id="A0A4R0PYT2"/>
<evidence type="ECO:0000256" key="2">
    <source>
        <dbReference type="SAM" id="MobiDB-lite"/>
    </source>
</evidence>
<dbReference type="PANTHER" id="PTHR43489">
    <property type="entry name" value="ISOMERASE"/>
    <property type="match status" value="1"/>
</dbReference>
<name>A0A4R0PYT2_9SPHI</name>
<evidence type="ECO:0000256" key="1">
    <source>
        <dbReference type="ARBA" id="ARBA00023235"/>
    </source>
</evidence>
<dbReference type="Proteomes" id="UP000293925">
    <property type="component" value="Unassembled WGS sequence"/>
</dbReference>
<dbReference type="InterPro" id="IPR006311">
    <property type="entry name" value="TAT_signal"/>
</dbReference>
<dbReference type="EMBL" id="SJSO01000004">
    <property type="protein sequence ID" value="TCD28292.1"/>
    <property type="molecule type" value="Genomic_DNA"/>
</dbReference>
<protein>
    <submittedName>
        <fullName evidence="4">Sugar phosphate isomerase/epimerase</fullName>
    </submittedName>
</protein>
<dbReference type="InterPro" id="IPR036237">
    <property type="entry name" value="Xyl_isomerase-like_sf"/>
</dbReference>
<dbReference type="Gene3D" id="3.20.20.150">
    <property type="entry name" value="Divalent-metal-dependent TIM barrel enzymes"/>
    <property type="match status" value="1"/>
</dbReference>
<dbReference type="OrthoDB" id="1411356at2"/>
<feature type="region of interest" description="Disordered" evidence="2">
    <location>
        <begin position="300"/>
        <end position="321"/>
    </location>
</feature>
<dbReference type="PANTHER" id="PTHR43489:SF1">
    <property type="entry name" value="L-RIBULOSE-5-PHOSPHATE 3-EPIMERASE SGBU-RELATED"/>
    <property type="match status" value="1"/>
</dbReference>
<dbReference type="InterPro" id="IPR013022">
    <property type="entry name" value="Xyl_isomerase-like_TIM-brl"/>
</dbReference>
<gene>
    <name evidence="4" type="ORF">EZ456_06300</name>
</gene>
<reference evidence="4 5" key="1">
    <citation type="submission" date="2019-02" db="EMBL/GenBank/DDBJ databases">
        <title>Pedobacter sp. RP-3-21 sp. nov., isolated from Arctic soil.</title>
        <authorList>
            <person name="Dahal R.H."/>
        </authorList>
    </citation>
    <scope>NUCLEOTIDE SEQUENCE [LARGE SCALE GENOMIC DNA]</scope>
    <source>
        <strain evidence="4 5">RP-3-21</strain>
    </source>
</reference>
<evidence type="ECO:0000259" key="3">
    <source>
        <dbReference type="Pfam" id="PF01261"/>
    </source>
</evidence>
<keyword evidence="1 4" id="KW-0413">Isomerase</keyword>
<dbReference type="GO" id="GO:0019852">
    <property type="term" value="P:L-ascorbic acid metabolic process"/>
    <property type="evidence" value="ECO:0007669"/>
    <property type="project" value="TreeGrafter"/>
</dbReference>
<dbReference type="GO" id="GO:0034015">
    <property type="term" value="F:L-ribulose-5-phosphate 3-epimerase activity"/>
    <property type="evidence" value="ECO:0007669"/>
    <property type="project" value="TreeGrafter"/>
</dbReference>
<keyword evidence="5" id="KW-1185">Reference proteome</keyword>
<evidence type="ECO:0000313" key="4">
    <source>
        <dbReference type="EMBL" id="TCD28292.1"/>
    </source>
</evidence>